<evidence type="ECO:0000256" key="6">
    <source>
        <dbReference type="ARBA" id="ARBA00022670"/>
    </source>
</evidence>
<evidence type="ECO:0000256" key="7">
    <source>
        <dbReference type="ARBA" id="ARBA00022723"/>
    </source>
</evidence>
<dbReference type="SUPFAM" id="SSF144052">
    <property type="entry name" value="Thermophilic metalloprotease-like"/>
    <property type="match status" value="1"/>
</dbReference>
<dbReference type="GO" id="GO:0046872">
    <property type="term" value="F:metal ion binding"/>
    <property type="evidence" value="ECO:0007669"/>
    <property type="project" value="UniProtKB-KW"/>
</dbReference>
<dbReference type="PANTHER" id="PTHR34448:SF3">
    <property type="entry name" value="AMINOPEPTIDASE AMPS"/>
    <property type="match status" value="1"/>
</dbReference>
<evidence type="ECO:0000256" key="3">
    <source>
        <dbReference type="ARBA" id="ARBA00001947"/>
    </source>
</evidence>
<organism evidence="10 11">
    <name type="scientific">Planococcus massiliensis</name>
    <dbReference type="NCBI Taxonomy" id="1499687"/>
    <lineage>
        <taxon>Bacteria</taxon>
        <taxon>Bacillati</taxon>
        <taxon>Bacillota</taxon>
        <taxon>Bacilli</taxon>
        <taxon>Bacillales</taxon>
        <taxon>Caryophanaceae</taxon>
        <taxon>Planococcus</taxon>
    </lineage>
</organism>
<comment type="cofactor">
    <cofactor evidence="1">
        <name>Co(2+)</name>
        <dbReference type="ChEBI" id="CHEBI:48828"/>
    </cofactor>
</comment>
<evidence type="ECO:0000313" key="11">
    <source>
        <dbReference type="Proteomes" id="UP000043699"/>
    </source>
</evidence>
<proteinExistence type="inferred from homology"/>
<dbReference type="Pfam" id="PF02073">
    <property type="entry name" value="Peptidase_M29"/>
    <property type="match status" value="1"/>
</dbReference>
<dbReference type="EMBL" id="CCXS01000001">
    <property type="protein sequence ID" value="CEG23587.1"/>
    <property type="molecule type" value="Genomic_DNA"/>
</dbReference>
<comment type="cofactor">
    <cofactor evidence="3">
        <name>Zn(2+)</name>
        <dbReference type="ChEBI" id="CHEBI:29105"/>
    </cofactor>
</comment>
<gene>
    <name evidence="10" type="ORF">BN1080_02586</name>
</gene>
<dbReference type="PANTHER" id="PTHR34448">
    <property type="entry name" value="AMINOPEPTIDASE"/>
    <property type="match status" value="1"/>
</dbReference>
<protein>
    <submittedName>
        <fullName evidence="10">Aminopeptidase 2</fullName>
    </submittedName>
</protein>
<reference evidence="10 11" key="1">
    <citation type="submission" date="2014-09" db="EMBL/GenBank/DDBJ databases">
        <authorList>
            <person name="Urmite Genomes Urmite Genomes"/>
        </authorList>
    </citation>
    <scope>NUCLEOTIDE SEQUENCE [LARGE SCALE GENOMIC DNA]</scope>
    <source>
        <strain evidence="10 11">ES2</strain>
    </source>
</reference>
<dbReference type="GO" id="GO:0004177">
    <property type="term" value="F:aminopeptidase activity"/>
    <property type="evidence" value="ECO:0007669"/>
    <property type="project" value="UniProtKB-KW"/>
</dbReference>
<evidence type="ECO:0000256" key="5">
    <source>
        <dbReference type="ARBA" id="ARBA00022438"/>
    </source>
</evidence>
<name>A0A098EP65_9BACL</name>
<comment type="cofactor">
    <cofactor evidence="2">
        <name>Mg(2+)</name>
        <dbReference type="ChEBI" id="CHEBI:18420"/>
    </cofactor>
</comment>
<evidence type="ECO:0000256" key="4">
    <source>
        <dbReference type="ARBA" id="ARBA00008236"/>
    </source>
</evidence>
<evidence type="ECO:0000256" key="2">
    <source>
        <dbReference type="ARBA" id="ARBA00001946"/>
    </source>
</evidence>
<keyword evidence="9" id="KW-0482">Metalloprotease</keyword>
<dbReference type="InterPro" id="IPR035097">
    <property type="entry name" value="M29_N-terminal"/>
</dbReference>
<keyword evidence="7" id="KW-0479">Metal-binding</keyword>
<evidence type="ECO:0000313" key="10">
    <source>
        <dbReference type="EMBL" id="CEG23587.1"/>
    </source>
</evidence>
<dbReference type="STRING" id="1499687.BN1080_02586"/>
<sequence>MMTFQEKMEQYAELTVHVGLNVQKGQIILINTTTDTVEFTRLVVKKAYEAGAKRVHVNYADPVHTRDHYELAPDEAFNEYPEWSVVQRDEIIKTGGSFLWIDAEDPDLLTGIPTKRLSDSQKSAGKALENYRQAVGSDKIAWSIIAIPSKKWAEKVFPDLESDQQIEALWNAIFKTVRIGEGDAVQKWTDHVEHLETRAAQLNEKRFAKLHYTAPGTDLTISLPEKHLWLTGAAKTPQGNSFIANMPTEEVYTVPAKYGVEGFVRNTKPLVYQGNIIDDFTLTFEKGKIVKAEAGVGQELLDEMIQSDEGAAYLGEVALVPHESPISDANILFYNTLFDENASNHLAIGDSYPTCYEGARDLERTQLESIGLNTSIVHEDFMIGSGEMSIDGIYEDGSSEPVFRNGNWAF</sequence>
<dbReference type="Gene3D" id="3.40.1830.10">
    <property type="entry name" value="Thermophilic metalloprotease (M29)"/>
    <property type="match status" value="1"/>
</dbReference>
<comment type="similarity">
    <text evidence="4">Belongs to the peptidase M29 family.</text>
</comment>
<dbReference type="Proteomes" id="UP000043699">
    <property type="component" value="Unassembled WGS sequence"/>
</dbReference>
<dbReference type="GO" id="GO:0006508">
    <property type="term" value="P:proteolysis"/>
    <property type="evidence" value="ECO:0007669"/>
    <property type="project" value="UniProtKB-KW"/>
</dbReference>
<accession>A0A098EP65</accession>
<dbReference type="PRINTS" id="PR00919">
    <property type="entry name" value="THERMOPTASE"/>
</dbReference>
<evidence type="ECO:0000256" key="8">
    <source>
        <dbReference type="ARBA" id="ARBA00022801"/>
    </source>
</evidence>
<dbReference type="AlphaFoldDB" id="A0A098EP65"/>
<evidence type="ECO:0000256" key="9">
    <source>
        <dbReference type="ARBA" id="ARBA00023049"/>
    </source>
</evidence>
<dbReference type="GO" id="GO:0008237">
    <property type="term" value="F:metallopeptidase activity"/>
    <property type="evidence" value="ECO:0007669"/>
    <property type="project" value="UniProtKB-KW"/>
</dbReference>
<keyword evidence="6" id="KW-0645">Protease</keyword>
<evidence type="ECO:0000256" key="1">
    <source>
        <dbReference type="ARBA" id="ARBA00001941"/>
    </source>
</evidence>
<keyword evidence="5 10" id="KW-0031">Aminopeptidase</keyword>
<dbReference type="InterPro" id="IPR000787">
    <property type="entry name" value="Peptidase_M29"/>
</dbReference>
<keyword evidence="11" id="KW-1185">Reference proteome</keyword>
<dbReference type="InterPro" id="IPR052170">
    <property type="entry name" value="M29_Exopeptidase"/>
</dbReference>
<keyword evidence="8" id="KW-0378">Hydrolase</keyword>